<sequence>MMLPQPELLECKIYPLELMPKVYPWFYHTFVTHSFTKVFGDFSQAKLFPLEGFHLVTLQFYPSIGRTQVIVVTCKTQPLLVKKAGMTLSHYHALCLQIHLQPPAANTEQAPHCWKHFWSNILTRRRSWNKLATFGVQNSSLLQLNLPA</sequence>
<proteinExistence type="predicted"/>
<evidence type="ECO:0000313" key="2">
    <source>
        <dbReference type="Proteomes" id="UP001482620"/>
    </source>
</evidence>
<keyword evidence="2" id="KW-1185">Reference proteome</keyword>
<comment type="caution">
    <text evidence="1">The sequence shown here is derived from an EMBL/GenBank/DDBJ whole genome shotgun (WGS) entry which is preliminary data.</text>
</comment>
<organism evidence="1 2">
    <name type="scientific">Ilyodon furcidens</name>
    <name type="common">goldbreast splitfin</name>
    <dbReference type="NCBI Taxonomy" id="33524"/>
    <lineage>
        <taxon>Eukaryota</taxon>
        <taxon>Metazoa</taxon>
        <taxon>Chordata</taxon>
        <taxon>Craniata</taxon>
        <taxon>Vertebrata</taxon>
        <taxon>Euteleostomi</taxon>
        <taxon>Actinopterygii</taxon>
        <taxon>Neopterygii</taxon>
        <taxon>Teleostei</taxon>
        <taxon>Neoteleostei</taxon>
        <taxon>Acanthomorphata</taxon>
        <taxon>Ovalentaria</taxon>
        <taxon>Atherinomorphae</taxon>
        <taxon>Cyprinodontiformes</taxon>
        <taxon>Goodeidae</taxon>
        <taxon>Ilyodon</taxon>
    </lineage>
</organism>
<dbReference type="Proteomes" id="UP001482620">
    <property type="component" value="Unassembled WGS sequence"/>
</dbReference>
<reference evidence="1 2" key="1">
    <citation type="submission" date="2021-06" db="EMBL/GenBank/DDBJ databases">
        <authorList>
            <person name="Palmer J.M."/>
        </authorList>
    </citation>
    <scope>NUCLEOTIDE SEQUENCE [LARGE SCALE GENOMIC DNA]</scope>
    <source>
        <strain evidence="2">if_2019</strain>
        <tissue evidence="1">Muscle</tissue>
    </source>
</reference>
<gene>
    <name evidence="1" type="ORF">ILYODFUR_015002</name>
</gene>
<accession>A0ABV0V360</accession>
<dbReference type="EMBL" id="JAHRIQ010093978">
    <property type="protein sequence ID" value="MEQ2251808.1"/>
    <property type="molecule type" value="Genomic_DNA"/>
</dbReference>
<name>A0ABV0V360_9TELE</name>
<evidence type="ECO:0000313" key="1">
    <source>
        <dbReference type="EMBL" id="MEQ2251808.1"/>
    </source>
</evidence>
<protein>
    <submittedName>
        <fullName evidence="1">Uncharacterized protein</fullName>
    </submittedName>
</protein>